<gene>
    <name evidence="2" type="ORF">ACFQ0E_00470</name>
</gene>
<name>A0ABW2Y8R8_9GAMM</name>
<keyword evidence="1" id="KW-0732">Signal</keyword>
<comment type="caution">
    <text evidence="2">The sequence shown here is derived from an EMBL/GenBank/DDBJ whole genome shotgun (WGS) entry which is preliminary data.</text>
</comment>
<protein>
    <submittedName>
        <fullName evidence="2">Uncharacterized protein</fullName>
    </submittedName>
</protein>
<organism evidence="2 3">
    <name type="scientific">Lysobacter brunescens</name>
    <dbReference type="NCBI Taxonomy" id="262323"/>
    <lineage>
        <taxon>Bacteria</taxon>
        <taxon>Pseudomonadati</taxon>
        <taxon>Pseudomonadota</taxon>
        <taxon>Gammaproteobacteria</taxon>
        <taxon>Lysobacterales</taxon>
        <taxon>Lysobacteraceae</taxon>
        <taxon>Lysobacter</taxon>
    </lineage>
</organism>
<evidence type="ECO:0000313" key="3">
    <source>
        <dbReference type="Proteomes" id="UP001597110"/>
    </source>
</evidence>
<dbReference type="EMBL" id="JBHTIF010000001">
    <property type="protein sequence ID" value="MFD0724062.1"/>
    <property type="molecule type" value="Genomic_DNA"/>
</dbReference>
<feature type="signal peptide" evidence="1">
    <location>
        <begin position="1"/>
        <end position="25"/>
    </location>
</feature>
<dbReference type="Proteomes" id="UP001597110">
    <property type="component" value="Unassembled WGS sequence"/>
</dbReference>
<sequence length="497" mass="51692">MNAYRRTWMSLTPLSLALASLATMAPRDATAQSWELVSGLPAQRDVHRGTKEIRNCLNPGGVLSVGTTTPGGAAPNTNMLIERLTAGAGLVYRFQYDTAQQPEQAAQVTEFRDGTGFAVVGSLDPLNVAAPQSRFIVTKIDCNGQPLWRFAYGDSTEFNTGWDILQAASGAAASGTAAGDLVALGRYYKPATAAAPAVYRARIARTRVNGTPIWVRDYQASIAGDFELHAIAELVPVAPSTTGDLVAVGRIAGEAAVLQVNGNNGAVVCTARMRGLGTAQYHDVVPVKTSAGTPEFLAVGETSPAGAASQVYLSRFVPNCLLRVHTHWGATADREIGWAGDLTTATTVSGVGAGVLLFGGEANGTYNGVFSQDAFLHLANPQTLLPLPGGLGKRYGTQGALAEKALTLSSANNGAYFAGLSTTNWLANGDPQHALTARASVNALKTSCAVDWQPPAVSLALASATYGVTITPKDAVQQPLPTRSAVLSQKLCCPVGP</sequence>
<proteinExistence type="predicted"/>
<accession>A0ABW2Y8R8</accession>
<reference evidence="3" key="1">
    <citation type="journal article" date="2019" name="Int. J. Syst. Evol. Microbiol.">
        <title>The Global Catalogue of Microorganisms (GCM) 10K type strain sequencing project: providing services to taxonomists for standard genome sequencing and annotation.</title>
        <authorList>
            <consortium name="The Broad Institute Genomics Platform"/>
            <consortium name="The Broad Institute Genome Sequencing Center for Infectious Disease"/>
            <person name="Wu L."/>
            <person name="Ma J."/>
        </authorList>
    </citation>
    <scope>NUCLEOTIDE SEQUENCE [LARGE SCALE GENOMIC DNA]</scope>
    <source>
        <strain evidence="3">CCUG 55585</strain>
    </source>
</reference>
<evidence type="ECO:0000313" key="2">
    <source>
        <dbReference type="EMBL" id="MFD0724062.1"/>
    </source>
</evidence>
<evidence type="ECO:0000256" key="1">
    <source>
        <dbReference type="SAM" id="SignalP"/>
    </source>
</evidence>
<keyword evidence="3" id="KW-1185">Reference proteome</keyword>
<dbReference type="RefSeq" id="WP_386821745.1">
    <property type="nucleotide sequence ID" value="NZ_JBHTIF010000001.1"/>
</dbReference>
<feature type="chain" id="PRO_5045497155" evidence="1">
    <location>
        <begin position="26"/>
        <end position="497"/>
    </location>
</feature>